<accession>A0A850QZ29</accession>
<evidence type="ECO:0000256" key="4">
    <source>
        <dbReference type="ARBA" id="ARBA00023154"/>
    </source>
</evidence>
<feature type="binding site" evidence="5">
    <location>
        <position position="108"/>
    </location>
    <ligand>
        <name>Mn(2+)</name>
        <dbReference type="ChEBI" id="CHEBI:29035"/>
        <label>2</label>
    </ligand>
</feature>
<comment type="cofactor">
    <cofactor evidence="5">
        <name>Mn(2+)</name>
        <dbReference type="ChEBI" id="CHEBI:29035"/>
    </cofactor>
    <text evidence="5">The Mn(2+) ion enhances activity.</text>
</comment>
<dbReference type="InterPro" id="IPR017439">
    <property type="entry name" value="Amidohydrolase"/>
</dbReference>
<keyword evidence="2 7" id="KW-0378">Hydrolase</keyword>
<dbReference type="InterPro" id="IPR011650">
    <property type="entry name" value="Peptidase_M20_dimer"/>
</dbReference>
<dbReference type="PANTHER" id="PTHR11014:SF63">
    <property type="entry name" value="METALLOPEPTIDASE, PUTATIVE (AFU_ORTHOLOGUE AFUA_6G09600)-RELATED"/>
    <property type="match status" value="1"/>
</dbReference>
<keyword evidence="3" id="KW-0220">Diaminopimelate biosynthesis</keyword>
<dbReference type="PIRSF" id="PIRSF005962">
    <property type="entry name" value="Pept_M20D_amidohydro"/>
    <property type="match status" value="1"/>
</dbReference>
<dbReference type="InterPro" id="IPR002933">
    <property type="entry name" value="Peptidase_M20"/>
</dbReference>
<evidence type="ECO:0000256" key="5">
    <source>
        <dbReference type="PIRSR" id="PIRSR005962-1"/>
    </source>
</evidence>
<dbReference type="GO" id="GO:0009085">
    <property type="term" value="P:lysine biosynthetic process"/>
    <property type="evidence" value="ECO:0007669"/>
    <property type="project" value="UniProtKB-KW"/>
</dbReference>
<keyword evidence="1" id="KW-0028">Amino-acid biosynthesis</keyword>
<proteinExistence type="predicted"/>
<dbReference type="AlphaFoldDB" id="A0A850QZ29"/>
<dbReference type="GO" id="GO:0046872">
    <property type="term" value="F:metal ion binding"/>
    <property type="evidence" value="ECO:0007669"/>
    <property type="project" value="UniProtKB-KW"/>
</dbReference>
<name>A0A850QZ29_9LACO</name>
<keyword evidence="4" id="KW-0457">Lysine biosynthesis</keyword>
<feature type="binding site" evidence="5">
    <location>
        <position position="106"/>
    </location>
    <ligand>
        <name>Mn(2+)</name>
        <dbReference type="ChEBI" id="CHEBI:29035"/>
        <label>2</label>
    </ligand>
</feature>
<evidence type="ECO:0000313" key="7">
    <source>
        <dbReference type="EMBL" id="NVY96009.1"/>
    </source>
</evidence>
<dbReference type="SUPFAM" id="SSF53187">
    <property type="entry name" value="Zn-dependent exopeptidases"/>
    <property type="match status" value="1"/>
</dbReference>
<dbReference type="RefSeq" id="WP_176942176.1">
    <property type="nucleotide sequence ID" value="NZ_JABZEC010000002.1"/>
</dbReference>
<dbReference type="Pfam" id="PF01546">
    <property type="entry name" value="Peptidase_M20"/>
    <property type="match status" value="1"/>
</dbReference>
<dbReference type="FunFam" id="3.30.70.360:FF:000001">
    <property type="entry name" value="N-acetyldiaminopimelate deacetylase"/>
    <property type="match status" value="1"/>
</dbReference>
<dbReference type="Gene3D" id="3.40.630.10">
    <property type="entry name" value="Zn peptidases"/>
    <property type="match status" value="1"/>
</dbReference>
<feature type="domain" description="Peptidase M20 dimerisation" evidence="6">
    <location>
        <begin position="186"/>
        <end position="282"/>
    </location>
</feature>
<protein>
    <submittedName>
        <fullName evidence="7">Amidohydrolase</fullName>
    </submittedName>
</protein>
<gene>
    <name evidence="7" type="ORF">HU830_02240</name>
</gene>
<evidence type="ECO:0000313" key="8">
    <source>
        <dbReference type="Proteomes" id="UP000563523"/>
    </source>
</evidence>
<dbReference type="InterPro" id="IPR036264">
    <property type="entry name" value="Bact_exopeptidase_dim_dom"/>
</dbReference>
<dbReference type="EMBL" id="JABZEC010000002">
    <property type="protein sequence ID" value="NVY96009.1"/>
    <property type="molecule type" value="Genomic_DNA"/>
</dbReference>
<organism evidence="7 8">
    <name type="scientific">Bombilactobacillus apium</name>
    <dbReference type="NCBI Taxonomy" id="2675299"/>
    <lineage>
        <taxon>Bacteria</taxon>
        <taxon>Bacillati</taxon>
        <taxon>Bacillota</taxon>
        <taxon>Bacilli</taxon>
        <taxon>Lactobacillales</taxon>
        <taxon>Lactobacillaceae</taxon>
        <taxon>Bombilactobacillus</taxon>
    </lineage>
</organism>
<dbReference type="SUPFAM" id="SSF55031">
    <property type="entry name" value="Bacterial exopeptidase dimerisation domain"/>
    <property type="match status" value="1"/>
</dbReference>
<dbReference type="Proteomes" id="UP000563523">
    <property type="component" value="Unassembled WGS sequence"/>
</dbReference>
<reference evidence="7 8" key="1">
    <citation type="submission" date="2020-06" db="EMBL/GenBank/DDBJ databases">
        <authorList>
            <person name="Kang J."/>
        </authorList>
    </citation>
    <scope>NUCLEOTIDE SEQUENCE [LARGE SCALE GENOMIC DNA]</scope>
    <source>
        <strain evidence="7 8">DCY120</strain>
    </source>
</reference>
<comment type="caution">
    <text evidence="7">The sequence shown here is derived from an EMBL/GenBank/DDBJ whole genome shotgun (WGS) entry which is preliminary data.</text>
</comment>
<dbReference type="NCBIfam" id="TIGR01891">
    <property type="entry name" value="amidohydrolases"/>
    <property type="match status" value="1"/>
</dbReference>
<dbReference type="GO" id="GO:0050118">
    <property type="term" value="F:N-acetyldiaminopimelate deacetylase activity"/>
    <property type="evidence" value="ECO:0007669"/>
    <property type="project" value="UniProtKB-ARBA"/>
</dbReference>
<dbReference type="GO" id="GO:0019877">
    <property type="term" value="P:diaminopimelate biosynthetic process"/>
    <property type="evidence" value="ECO:0007669"/>
    <property type="project" value="UniProtKB-KW"/>
</dbReference>
<feature type="binding site" evidence="5">
    <location>
        <position position="142"/>
    </location>
    <ligand>
        <name>Mn(2+)</name>
        <dbReference type="ChEBI" id="CHEBI:29035"/>
        <label>2</label>
    </ligand>
</feature>
<keyword evidence="5" id="KW-0479">Metal-binding</keyword>
<evidence type="ECO:0000259" key="6">
    <source>
        <dbReference type="Pfam" id="PF07687"/>
    </source>
</evidence>
<dbReference type="Gene3D" id="3.30.70.360">
    <property type="match status" value="1"/>
</dbReference>
<feature type="binding site" evidence="5">
    <location>
        <position position="367"/>
    </location>
    <ligand>
        <name>Mn(2+)</name>
        <dbReference type="ChEBI" id="CHEBI:29035"/>
        <label>2</label>
    </ligand>
</feature>
<keyword evidence="5" id="KW-0464">Manganese</keyword>
<sequence length="397" mass="43113">MTLAAELRQRLTNSEAEMIQIRRHLHAHPELSHQEVATHAYLRQFYQDLDCQVRDLGTGQGVVVDIQGGHPGPKLALRADFDALAVTEEENGLAFRSQNSGVMHACGHDAHTAYLLVLAQQLMALRAQLSGSIRIIHQPAEEKAPSGAQDLIAAGVLDEVDRVLGAHVMSTMPLGAIGYHLAESQTGRSNFQITITGKGGHGSMPQLSNDAIVAGSYLVVALQTIVSRRIDPSEHASLTVGSFDGCGTSNAIQQTVTLKGDLRIMKEETRQVIHQQLRQICRGIEATFGVQVQLDLQTDVPVLYNDPQFTQEVVAGLKAAQIPEITQITDFGAQDPSEDFSYYALQCPSTFLYVGCDVADGQTHPHHSPDFKLDERCLLIAAKAVGTAALNYLKPEK</sequence>
<evidence type="ECO:0000256" key="3">
    <source>
        <dbReference type="ARBA" id="ARBA00022915"/>
    </source>
</evidence>
<feature type="binding site" evidence="5">
    <location>
        <position position="167"/>
    </location>
    <ligand>
        <name>Mn(2+)</name>
        <dbReference type="ChEBI" id="CHEBI:29035"/>
        <label>2</label>
    </ligand>
</feature>
<dbReference type="Pfam" id="PF07687">
    <property type="entry name" value="M20_dimer"/>
    <property type="match status" value="1"/>
</dbReference>
<evidence type="ECO:0000256" key="2">
    <source>
        <dbReference type="ARBA" id="ARBA00022801"/>
    </source>
</evidence>
<keyword evidence="8" id="KW-1185">Reference proteome</keyword>
<evidence type="ECO:0000256" key="1">
    <source>
        <dbReference type="ARBA" id="ARBA00022605"/>
    </source>
</evidence>
<dbReference type="PANTHER" id="PTHR11014">
    <property type="entry name" value="PEPTIDASE M20 FAMILY MEMBER"/>
    <property type="match status" value="1"/>
</dbReference>